<organism evidence="1 2">
    <name type="scientific">Candidatus Shapirobacteria bacterium CG09_land_8_20_14_0_10_47_13</name>
    <dbReference type="NCBI Taxonomy" id="1974481"/>
    <lineage>
        <taxon>Bacteria</taxon>
        <taxon>Candidatus Shapironibacteriota</taxon>
    </lineage>
</organism>
<dbReference type="EMBL" id="PEZJ01000025">
    <property type="protein sequence ID" value="PIS13837.1"/>
    <property type="molecule type" value="Genomic_DNA"/>
</dbReference>
<dbReference type="AlphaFoldDB" id="A0A2H0WMF7"/>
<protein>
    <submittedName>
        <fullName evidence="1">Uncharacterized protein</fullName>
    </submittedName>
</protein>
<evidence type="ECO:0000313" key="2">
    <source>
        <dbReference type="Proteomes" id="UP000230033"/>
    </source>
</evidence>
<name>A0A2H0WMF7_9BACT</name>
<dbReference type="Proteomes" id="UP000230033">
    <property type="component" value="Unassembled WGS sequence"/>
</dbReference>
<evidence type="ECO:0000313" key="1">
    <source>
        <dbReference type="EMBL" id="PIS13837.1"/>
    </source>
</evidence>
<gene>
    <name evidence="1" type="ORF">COT65_01945</name>
</gene>
<accession>A0A2H0WMF7</accession>
<proteinExistence type="predicted"/>
<reference evidence="2" key="1">
    <citation type="submission" date="2017-09" db="EMBL/GenBank/DDBJ databases">
        <title>Depth-based differentiation of microbial function through sediment-hosted aquifers and enrichment of novel symbionts in the deep terrestrial subsurface.</title>
        <authorList>
            <person name="Probst A.J."/>
            <person name="Ladd B."/>
            <person name="Jarett J.K."/>
            <person name="Geller-Mcgrath D.E."/>
            <person name="Sieber C.M.K."/>
            <person name="Emerson J.B."/>
            <person name="Anantharaman K."/>
            <person name="Thomas B.C."/>
            <person name="Malmstrom R."/>
            <person name="Stieglmeier M."/>
            <person name="Klingl A."/>
            <person name="Woyke T."/>
            <person name="Ryan C.M."/>
            <person name="Banfield J.F."/>
        </authorList>
    </citation>
    <scope>NUCLEOTIDE SEQUENCE [LARGE SCALE GENOMIC DNA]</scope>
</reference>
<comment type="caution">
    <text evidence="1">The sequence shown here is derived from an EMBL/GenBank/DDBJ whole genome shotgun (WGS) entry which is preliminary data.</text>
</comment>
<sequence>MENLNERKLRLLENIGKLIKAIDDEIDWFISSFMEMDPKRRTLARNLFYQKQEERAQLAKEAYERFK</sequence>